<evidence type="ECO:0000256" key="2">
    <source>
        <dbReference type="ARBA" id="ARBA00022670"/>
    </source>
</evidence>
<gene>
    <name evidence="6" type="ORF">BB561_002424</name>
</gene>
<keyword evidence="2" id="KW-0645">Protease</keyword>
<evidence type="ECO:0000259" key="5">
    <source>
        <dbReference type="PROSITE" id="PS50600"/>
    </source>
</evidence>
<organism evidence="6 7">
    <name type="scientific">Smittium simulii</name>
    <dbReference type="NCBI Taxonomy" id="133385"/>
    <lineage>
        <taxon>Eukaryota</taxon>
        <taxon>Fungi</taxon>
        <taxon>Fungi incertae sedis</taxon>
        <taxon>Zoopagomycota</taxon>
        <taxon>Kickxellomycotina</taxon>
        <taxon>Harpellomycetes</taxon>
        <taxon>Harpellales</taxon>
        <taxon>Legeriomycetaceae</taxon>
        <taxon>Smittium</taxon>
    </lineage>
</organism>
<dbReference type="InterPro" id="IPR038765">
    <property type="entry name" value="Papain-like_cys_pep_sf"/>
</dbReference>
<reference evidence="6 7" key="1">
    <citation type="journal article" date="2018" name="MBio">
        <title>Comparative Genomics Reveals the Core Gene Toolbox for the Fungus-Insect Symbiosis.</title>
        <authorList>
            <person name="Wang Y."/>
            <person name="Stata M."/>
            <person name="Wang W."/>
            <person name="Stajich J.E."/>
            <person name="White M.M."/>
            <person name="Moncalvo J.M."/>
        </authorList>
    </citation>
    <scope>NUCLEOTIDE SEQUENCE [LARGE SCALE GENOMIC DNA]</scope>
    <source>
        <strain evidence="6 7">SWE-8-4</strain>
    </source>
</reference>
<dbReference type="PANTHER" id="PTHR46468">
    <property type="entry name" value="SENTRIN-SPECIFIC PROTEASE 8"/>
    <property type="match status" value="1"/>
</dbReference>
<dbReference type="GO" id="GO:0019784">
    <property type="term" value="F:deNEDDylase activity"/>
    <property type="evidence" value="ECO:0007669"/>
    <property type="project" value="InterPro"/>
</dbReference>
<sequence length="272" mass="31710">MNFKLLTKRSKSKEKPDKLLFLHRSNAIYTSAFSTLTTGDWLQDSIIGFYFDYLEEIFKLENSNIFLFQPSVIHLIANTSDIEDARDSLPAEIQSKDYLFLPTNNGDVFNTDGSHWSLLVYDCRNNIFRYYDSMCNSNFYSTKLMVERICKLLNKSKTNLVIEKCEQQPNDFDCGVYILIYTKMLIQRLLAQADYERLLYTSSHQSGYNEELSYSDSCEDPNRNEGLNQHIKLSNLNFSEEELWNIETLDTTSSKKRKKISKIIASFAKNNQ</sequence>
<keyword evidence="3" id="KW-0378">Hydrolase</keyword>
<accession>A0A2T9YQQ8</accession>
<evidence type="ECO:0000313" key="7">
    <source>
        <dbReference type="Proteomes" id="UP000245383"/>
    </source>
</evidence>
<dbReference type="Gene3D" id="3.40.395.10">
    <property type="entry name" value="Adenoviral Proteinase, Chain A"/>
    <property type="match status" value="1"/>
</dbReference>
<feature type="domain" description="Ubiquitin-like protease family profile" evidence="5">
    <location>
        <begin position="26"/>
        <end position="185"/>
    </location>
</feature>
<evidence type="ECO:0000256" key="3">
    <source>
        <dbReference type="ARBA" id="ARBA00022801"/>
    </source>
</evidence>
<dbReference type="OrthoDB" id="5065855at2759"/>
<dbReference type="Proteomes" id="UP000245383">
    <property type="component" value="Unassembled WGS sequence"/>
</dbReference>
<dbReference type="GO" id="GO:0008234">
    <property type="term" value="F:cysteine-type peptidase activity"/>
    <property type="evidence" value="ECO:0007669"/>
    <property type="project" value="UniProtKB-KW"/>
</dbReference>
<protein>
    <recommendedName>
        <fullName evidence="5">Ubiquitin-like protease family profile domain-containing protein</fullName>
    </recommendedName>
</protein>
<dbReference type="Pfam" id="PF02902">
    <property type="entry name" value="Peptidase_C48"/>
    <property type="match status" value="1"/>
</dbReference>
<evidence type="ECO:0000256" key="4">
    <source>
        <dbReference type="ARBA" id="ARBA00022807"/>
    </source>
</evidence>
<dbReference type="InterPro" id="IPR044613">
    <property type="entry name" value="Nep1/2-like"/>
</dbReference>
<name>A0A2T9YQQ8_9FUNG</name>
<dbReference type="EMBL" id="MBFR01000083">
    <property type="protein sequence ID" value="PVU94594.1"/>
    <property type="molecule type" value="Genomic_DNA"/>
</dbReference>
<dbReference type="InterPro" id="IPR003653">
    <property type="entry name" value="Peptidase_C48_C"/>
</dbReference>
<evidence type="ECO:0000256" key="1">
    <source>
        <dbReference type="ARBA" id="ARBA00005234"/>
    </source>
</evidence>
<dbReference type="GO" id="GO:0006508">
    <property type="term" value="P:proteolysis"/>
    <property type="evidence" value="ECO:0007669"/>
    <property type="project" value="UniProtKB-KW"/>
</dbReference>
<dbReference type="PANTHER" id="PTHR46468:SF1">
    <property type="entry name" value="SENTRIN-SPECIFIC PROTEASE 8"/>
    <property type="match status" value="1"/>
</dbReference>
<comment type="caution">
    <text evidence="6">The sequence shown here is derived from an EMBL/GenBank/DDBJ whole genome shotgun (WGS) entry which is preliminary data.</text>
</comment>
<dbReference type="PROSITE" id="PS50600">
    <property type="entry name" value="ULP_PROTEASE"/>
    <property type="match status" value="1"/>
</dbReference>
<dbReference type="SUPFAM" id="SSF54001">
    <property type="entry name" value="Cysteine proteinases"/>
    <property type="match status" value="1"/>
</dbReference>
<dbReference type="AlphaFoldDB" id="A0A2T9YQQ8"/>
<dbReference type="STRING" id="133385.A0A2T9YQQ8"/>
<keyword evidence="7" id="KW-1185">Reference proteome</keyword>
<evidence type="ECO:0000313" key="6">
    <source>
        <dbReference type="EMBL" id="PVU94594.1"/>
    </source>
</evidence>
<keyword evidence="4" id="KW-0788">Thiol protease</keyword>
<dbReference type="GO" id="GO:0000338">
    <property type="term" value="P:protein deneddylation"/>
    <property type="evidence" value="ECO:0007669"/>
    <property type="project" value="TreeGrafter"/>
</dbReference>
<comment type="similarity">
    <text evidence="1">Belongs to the peptidase C48 family.</text>
</comment>
<proteinExistence type="inferred from homology"/>